<feature type="domain" description="Helicase ATP-binding" evidence="8">
    <location>
        <begin position="1"/>
        <end position="49"/>
    </location>
</feature>
<protein>
    <recommendedName>
        <fullName evidence="8">Helicase ATP-binding domain-containing protein</fullName>
    </recommendedName>
</protein>
<dbReference type="GO" id="GO:0004386">
    <property type="term" value="F:helicase activity"/>
    <property type="evidence" value="ECO:0007669"/>
    <property type="project" value="UniProtKB-KW"/>
</dbReference>
<dbReference type="InterPro" id="IPR044574">
    <property type="entry name" value="ARIP4-like"/>
</dbReference>
<gene>
    <name evidence="9" type="ORF">M9458_029198</name>
</gene>
<dbReference type="Gene3D" id="3.40.50.10810">
    <property type="entry name" value="Tandem AAA-ATPase domain"/>
    <property type="match status" value="1"/>
</dbReference>
<dbReference type="Proteomes" id="UP001529510">
    <property type="component" value="Unassembled WGS sequence"/>
</dbReference>
<keyword evidence="4" id="KW-0347">Helicase</keyword>
<name>A0ABD0PU09_CIRMR</name>
<sequence>PDFVICDEGHILKNEASAVSKAMNSIKTRRRVVLTGTPLQNNLIECEWH</sequence>
<evidence type="ECO:0000256" key="6">
    <source>
        <dbReference type="ARBA" id="ARBA00023125"/>
    </source>
</evidence>
<dbReference type="GO" id="GO:0005524">
    <property type="term" value="F:ATP binding"/>
    <property type="evidence" value="ECO:0007669"/>
    <property type="project" value="UniProtKB-KW"/>
</dbReference>
<dbReference type="Pfam" id="PF00176">
    <property type="entry name" value="SNF2-rel_dom"/>
    <property type="match status" value="1"/>
</dbReference>
<evidence type="ECO:0000313" key="10">
    <source>
        <dbReference type="Proteomes" id="UP001529510"/>
    </source>
</evidence>
<comment type="caution">
    <text evidence="9">The sequence shown here is derived from an EMBL/GenBank/DDBJ whole genome shotgun (WGS) entry which is preliminary data.</text>
</comment>
<reference evidence="9 10" key="1">
    <citation type="submission" date="2024-05" db="EMBL/GenBank/DDBJ databases">
        <title>Genome sequencing and assembly of Indian major carp, Cirrhinus mrigala (Hamilton, 1822).</title>
        <authorList>
            <person name="Mohindra V."/>
            <person name="Chowdhury L.M."/>
            <person name="Lal K."/>
            <person name="Jena J.K."/>
        </authorList>
    </citation>
    <scope>NUCLEOTIDE SEQUENCE [LARGE SCALE GENOMIC DNA]</scope>
    <source>
        <strain evidence="9">CM1030</strain>
        <tissue evidence="9">Blood</tissue>
    </source>
</reference>
<evidence type="ECO:0000256" key="1">
    <source>
        <dbReference type="ARBA" id="ARBA00004123"/>
    </source>
</evidence>
<dbReference type="InterPro" id="IPR014001">
    <property type="entry name" value="Helicase_ATP-bd"/>
</dbReference>
<dbReference type="GO" id="GO:0005634">
    <property type="term" value="C:nucleus"/>
    <property type="evidence" value="ECO:0007669"/>
    <property type="project" value="UniProtKB-SubCell"/>
</dbReference>
<evidence type="ECO:0000256" key="5">
    <source>
        <dbReference type="ARBA" id="ARBA00022840"/>
    </source>
</evidence>
<dbReference type="InterPro" id="IPR038718">
    <property type="entry name" value="SNF2-like_sf"/>
</dbReference>
<comment type="similarity">
    <text evidence="2">Belongs to the SNF2/RAD54 helicase family.</text>
</comment>
<dbReference type="PANTHER" id="PTHR45797:SF3">
    <property type="entry name" value="TRANSCRIPTIONAL REGULATOR ATRX HOMOLOG"/>
    <property type="match status" value="1"/>
</dbReference>
<evidence type="ECO:0000256" key="7">
    <source>
        <dbReference type="ARBA" id="ARBA00023242"/>
    </source>
</evidence>
<dbReference type="EMBL" id="JAMKFB020000014">
    <property type="protein sequence ID" value="KAL0176868.1"/>
    <property type="molecule type" value="Genomic_DNA"/>
</dbReference>
<keyword evidence="4" id="KW-0378">Hydrolase</keyword>
<dbReference type="PROSITE" id="PS51192">
    <property type="entry name" value="HELICASE_ATP_BIND_1"/>
    <property type="match status" value="1"/>
</dbReference>
<dbReference type="InterPro" id="IPR027417">
    <property type="entry name" value="P-loop_NTPase"/>
</dbReference>
<evidence type="ECO:0000256" key="4">
    <source>
        <dbReference type="ARBA" id="ARBA00022806"/>
    </source>
</evidence>
<evidence type="ECO:0000256" key="3">
    <source>
        <dbReference type="ARBA" id="ARBA00022741"/>
    </source>
</evidence>
<organism evidence="9 10">
    <name type="scientific">Cirrhinus mrigala</name>
    <name type="common">Mrigala</name>
    <dbReference type="NCBI Taxonomy" id="683832"/>
    <lineage>
        <taxon>Eukaryota</taxon>
        <taxon>Metazoa</taxon>
        <taxon>Chordata</taxon>
        <taxon>Craniata</taxon>
        <taxon>Vertebrata</taxon>
        <taxon>Euteleostomi</taxon>
        <taxon>Actinopterygii</taxon>
        <taxon>Neopterygii</taxon>
        <taxon>Teleostei</taxon>
        <taxon>Ostariophysi</taxon>
        <taxon>Cypriniformes</taxon>
        <taxon>Cyprinidae</taxon>
        <taxon>Labeoninae</taxon>
        <taxon>Labeonini</taxon>
        <taxon>Cirrhinus</taxon>
    </lineage>
</organism>
<proteinExistence type="inferred from homology"/>
<dbReference type="InterPro" id="IPR000330">
    <property type="entry name" value="SNF2_N"/>
</dbReference>
<accession>A0ABD0PU09</accession>
<comment type="subcellular location">
    <subcellularLocation>
        <location evidence="1">Nucleus</location>
    </subcellularLocation>
</comment>
<feature type="non-terminal residue" evidence="9">
    <location>
        <position position="1"/>
    </location>
</feature>
<keyword evidence="5" id="KW-0067">ATP-binding</keyword>
<dbReference type="SUPFAM" id="SSF52540">
    <property type="entry name" value="P-loop containing nucleoside triphosphate hydrolases"/>
    <property type="match status" value="1"/>
</dbReference>
<evidence type="ECO:0000313" key="9">
    <source>
        <dbReference type="EMBL" id="KAL0176868.1"/>
    </source>
</evidence>
<dbReference type="PANTHER" id="PTHR45797">
    <property type="entry name" value="RAD54-LIKE"/>
    <property type="match status" value="1"/>
</dbReference>
<evidence type="ECO:0000259" key="8">
    <source>
        <dbReference type="PROSITE" id="PS51192"/>
    </source>
</evidence>
<keyword evidence="3" id="KW-0547">Nucleotide-binding</keyword>
<evidence type="ECO:0000256" key="2">
    <source>
        <dbReference type="ARBA" id="ARBA00007025"/>
    </source>
</evidence>
<keyword evidence="10" id="KW-1185">Reference proteome</keyword>
<dbReference type="AlphaFoldDB" id="A0ABD0PU09"/>
<keyword evidence="7" id="KW-0539">Nucleus</keyword>
<keyword evidence="6" id="KW-0238">DNA-binding</keyword>
<dbReference type="GO" id="GO:0003677">
    <property type="term" value="F:DNA binding"/>
    <property type="evidence" value="ECO:0007669"/>
    <property type="project" value="UniProtKB-KW"/>
</dbReference>